<keyword evidence="2" id="KW-1185">Reference proteome</keyword>
<evidence type="ECO:0000313" key="1">
    <source>
        <dbReference type="EMBL" id="EGF11165.1"/>
    </source>
</evidence>
<dbReference type="EMBL" id="AFAY01000022">
    <property type="protein sequence ID" value="EGF11165.1"/>
    <property type="molecule type" value="Genomic_DNA"/>
</dbReference>
<organism evidence="1 2">
    <name type="scientific">Neisseria bacilliformis ATCC BAA-1200</name>
    <dbReference type="NCBI Taxonomy" id="888742"/>
    <lineage>
        <taxon>Bacteria</taxon>
        <taxon>Pseudomonadati</taxon>
        <taxon>Pseudomonadota</taxon>
        <taxon>Betaproteobacteria</taxon>
        <taxon>Neisseriales</taxon>
        <taxon>Neisseriaceae</taxon>
        <taxon>Neisseria</taxon>
    </lineage>
</organism>
<name>F2BBL9_9NEIS</name>
<sequence>MYRNTDEALHDAYRFGSLRIEPQNNTAQICRWIESKGVPPARSGLTQHEWHANAAMIQARVERLLAPAELAVIELHYTGGQKQDGMIDITAHIEAQNKGANLLLCDDLLGNIFTGRPRISAIQDKYDLSRATVFRKLHRTKRIVAVLYNTAMLKIEDEFIEAGIVKFCAQAVDM</sequence>
<protein>
    <submittedName>
        <fullName evidence="1">Uncharacterized protein</fullName>
    </submittedName>
</protein>
<dbReference type="OrthoDB" id="8613269at2"/>
<comment type="caution">
    <text evidence="1">The sequence shown here is derived from an EMBL/GenBank/DDBJ whole genome shotgun (WGS) entry which is preliminary data.</text>
</comment>
<gene>
    <name evidence="1" type="ORF">HMPREF9123_1124</name>
</gene>
<dbReference type="AlphaFoldDB" id="F2BBL9"/>
<proteinExistence type="predicted"/>
<accession>F2BBL9</accession>
<reference evidence="1 2" key="1">
    <citation type="submission" date="2011-02" db="EMBL/GenBank/DDBJ databases">
        <authorList>
            <person name="Muzny D."/>
            <person name="Qin X."/>
            <person name="Deng J."/>
            <person name="Jiang H."/>
            <person name="Liu Y."/>
            <person name="Qu J."/>
            <person name="Song X.-Z."/>
            <person name="Zhang L."/>
            <person name="Thornton R."/>
            <person name="Coyle M."/>
            <person name="Francisco L."/>
            <person name="Jackson L."/>
            <person name="Javaid M."/>
            <person name="Korchina V."/>
            <person name="Kovar C."/>
            <person name="Mata R."/>
            <person name="Mathew T."/>
            <person name="Ngo R."/>
            <person name="Nguyen L."/>
            <person name="Nguyen N."/>
            <person name="Okwuonu G."/>
            <person name="Ongeri F."/>
            <person name="Pham C."/>
            <person name="Simmons D."/>
            <person name="Wilczek-Boney K."/>
            <person name="Hale W."/>
            <person name="Jakkamsetti A."/>
            <person name="Pham P."/>
            <person name="Ruth R."/>
            <person name="San Lucas F."/>
            <person name="Warren J."/>
            <person name="Zhang J."/>
            <person name="Zhao Z."/>
            <person name="Zhou C."/>
            <person name="Zhu D."/>
            <person name="Lee S."/>
            <person name="Bess C."/>
            <person name="Blankenburg K."/>
            <person name="Forbes L."/>
            <person name="Fu Q."/>
            <person name="Gubbala S."/>
            <person name="Hirani K."/>
            <person name="Jayaseelan J.C."/>
            <person name="Lara F."/>
            <person name="Munidasa M."/>
            <person name="Palculict T."/>
            <person name="Patil S."/>
            <person name="Pu L.-L."/>
            <person name="Saada N."/>
            <person name="Tang L."/>
            <person name="Weissenberger G."/>
            <person name="Zhu Y."/>
            <person name="Hemphill L."/>
            <person name="Shang Y."/>
            <person name="Youmans B."/>
            <person name="Ayvaz T."/>
            <person name="Ross M."/>
            <person name="Santibanez J."/>
            <person name="Aqrawi P."/>
            <person name="Gross S."/>
            <person name="Joshi V."/>
            <person name="Fowler G."/>
            <person name="Nazareth L."/>
            <person name="Reid J."/>
            <person name="Worley K."/>
            <person name="Petrosino J."/>
            <person name="Highlander S."/>
            <person name="Gibbs R."/>
        </authorList>
    </citation>
    <scope>NUCLEOTIDE SEQUENCE [LARGE SCALE GENOMIC DNA]</scope>
    <source>
        <strain evidence="1 2">ATCC BAA-1200</strain>
    </source>
</reference>
<dbReference type="RefSeq" id="WP_007342133.1">
    <property type="nucleotide sequence ID" value="NZ_GL878494.1"/>
</dbReference>
<dbReference type="Proteomes" id="UP000004105">
    <property type="component" value="Unassembled WGS sequence"/>
</dbReference>
<evidence type="ECO:0000313" key="2">
    <source>
        <dbReference type="Proteomes" id="UP000004105"/>
    </source>
</evidence>
<dbReference type="HOGENOM" id="CLU_131539_0_0_4"/>